<dbReference type="PROSITE" id="PS50928">
    <property type="entry name" value="ABC_TM1"/>
    <property type="match status" value="1"/>
</dbReference>
<keyword evidence="4 7" id="KW-0812">Transmembrane</keyword>
<keyword evidence="6 7" id="KW-0472">Membrane</keyword>
<evidence type="ECO:0000256" key="3">
    <source>
        <dbReference type="ARBA" id="ARBA00022475"/>
    </source>
</evidence>
<dbReference type="InterPro" id="IPR050366">
    <property type="entry name" value="BP-dependent_transpt_permease"/>
</dbReference>
<dbReference type="PANTHER" id="PTHR43386:SF1">
    <property type="entry name" value="D,D-DIPEPTIDE TRANSPORT SYSTEM PERMEASE PROTEIN DDPC-RELATED"/>
    <property type="match status" value="1"/>
</dbReference>
<dbReference type="InterPro" id="IPR000515">
    <property type="entry name" value="MetI-like"/>
</dbReference>
<name>A0ABY8QS86_9MICO</name>
<feature type="transmembrane region" description="Helical" evidence="7">
    <location>
        <begin position="301"/>
        <end position="320"/>
    </location>
</feature>
<dbReference type="InterPro" id="IPR035906">
    <property type="entry name" value="MetI-like_sf"/>
</dbReference>
<feature type="transmembrane region" description="Helical" evidence="7">
    <location>
        <begin position="197"/>
        <end position="216"/>
    </location>
</feature>
<comment type="similarity">
    <text evidence="7">Belongs to the binding-protein-dependent transport system permease family.</text>
</comment>
<evidence type="ECO:0000256" key="5">
    <source>
        <dbReference type="ARBA" id="ARBA00022989"/>
    </source>
</evidence>
<organism evidence="10 11">
    <name type="scientific">Saxibacter everestensis</name>
    <dbReference type="NCBI Taxonomy" id="2909229"/>
    <lineage>
        <taxon>Bacteria</taxon>
        <taxon>Bacillati</taxon>
        <taxon>Actinomycetota</taxon>
        <taxon>Actinomycetes</taxon>
        <taxon>Micrococcales</taxon>
        <taxon>Brevibacteriaceae</taxon>
        <taxon>Saxibacter</taxon>
    </lineage>
</organism>
<dbReference type="EMBL" id="CP090958">
    <property type="protein sequence ID" value="WGW11266.1"/>
    <property type="molecule type" value="Genomic_DNA"/>
</dbReference>
<evidence type="ECO:0000256" key="7">
    <source>
        <dbReference type="RuleBase" id="RU363032"/>
    </source>
</evidence>
<evidence type="ECO:0000256" key="6">
    <source>
        <dbReference type="ARBA" id="ARBA00023136"/>
    </source>
</evidence>
<dbReference type="Pfam" id="PF00528">
    <property type="entry name" value="BPD_transp_1"/>
    <property type="match status" value="1"/>
</dbReference>
<feature type="region of interest" description="Disordered" evidence="8">
    <location>
        <begin position="1"/>
        <end position="58"/>
    </location>
</feature>
<evidence type="ECO:0000256" key="8">
    <source>
        <dbReference type="SAM" id="MobiDB-lite"/>
    </source>
</evidence>
<keyword evidence="3" id="KW-1003">Cell membrane</keyword>
<keyword evidence="11" id="KW-1185">Reference proteome</keyword>
<keyword evidence="2 7" id="KW-0813">Transport</keyword>
<dbReference type="CDD" id="cd06261">
    <property type="entry name" value="TM_PBP2"/>
    <property type="match status" value="1"/>
</dbReference>
<reference evidence="10 11" key="1">
    <citation type="submission" date="2023-05" db="EMBL/GenBank/DDBJ databases">
        <title>Lithophilousrod everest ZFBP1038 complete genpme.</title>
        <authorList>
            <person name="Tian M."/>
        </authorList>
    </citation>
    <scope>NUCLEOTIDE SEQUENCE [LARGE SCALE GENOMIC DNA]</scope>
    <source>
        <strain evidence="10 11">ZFBP1038</strain>
    </source>
</reference>
<dbReference type="SUPFAM" id="SSF161098">
    <property type="entry name" value="MetI-like"/>
    <property type="match status" value="1"/>
</dbReference>
<keyword evidence="5 7" id="KW-1133">Transmembrane helix</keyword>
<gene>
    <name evidence="10" type="ORF">LWF01_14385</name>
</gene>
<evidence type="ECO:0000313" key="11">
    <source>
        <dbReference type="Proteomes" id="UP001209083"/>
    </source>
</evidence>
<evidence type="ECO:0000256" key="2">
    <source>
        <dbReference type="ARBA" id="ARBA00022448"/>
    </source>
</evidence>
<comment type="subcellular location">
    <subcellularLocation>
        <location evidence="1 7">Cell membrane</location>
        <topology evidence="1 7">Multi-pass membrane protein</topology>
    </subcellularLocation>
</comment>
<dbReference type="Proteomes" id="UP001209083">
    <property type="component" value="Chromosome"/>
</dbReference>
<protein>
    <submittedName>
        <fullName evidence="10">ABC transporter permease</fullName>
    </submittedName>
</protein>
<evidence type="ECO:0000256" key="1">
    <source>
        <dbReference type="ARBA" id="ARBA00004651"/>
    </source>
</evidence>
<feature type="domain" description="ABC transmembrane type-1" evidence="9">
    <location>
        <begin position="139"/>
        <end position="324"/>
    </location>
</feature>
<accession>A0ABY8QS86</accession>
<feature type="transmembrane region" description="Helical" evidence="7">
    <location>
        <begin position="256"/>
        <end position="281"/>
    </location>
</feature>
<feature type="compositionally biased region" description="Basic and acidic residues" evidence="8">
    <location>
        <begin position="1"/>
        <end position="10"/>
    </location>
</feature>
<feature type="transmembrane region" description="Helical" evidence="7">
    <location>
        <begin position="76"/>
        <end position="95"/>
    </location>
</feature>
<proteinExistence type="inferred from homology"/>
<evidence type="ECO:0000313" key="10">
    <source>
        <dbReference type="EMBL" id="WGW11266.1"/>
    </source>
</evidence>
<dbReference type="RefSeq" id="WP_349638051.1">
    <property type="nucleotide sequence ID" value="NZ_CP090958.1"/>
</dbReference>
<evidence type="ECO:0000259" key="9">
    <source>
        <dbReference type="PROSITE" id="PS50928"/>
    </source>
</evidence>
<dbReference type="PANTHER" id="PTHR43386">
    <property type="entry name" value="OLIGOPEPTIDE TRANSPORT SYSTEM PERMEASE PROTEIN APPC"/>
    <property type="match status" value="1"/>
</dbReference>
<evidence type="ECO:0000256" key="4">
    <source>
        <dbReference type="ARBA" id="ARBA00022692"/>
    </source>
</evidence>
<sequence>MTQTNLRDRIASPGGIVTEGISSSTERPSAFAPETSKQNPAETAGGNYPGNPAARQRTGRTSSIGSFRFLRKSASIVSVAVLAVVLAWALVPTLFTDADPITGNPAARLRPPSAEFLFGTDQLGRDVLARMIHGSSLSLRATLIAVAISLVVGVVIGLISGFFGGRVDDILMRIVDVLMAIPGLLLSMAIVTALGFGTVNVAIAVGIAAVASFARLSRGEVIRWKNATFVEAATASGVRTGTVIIRHVLPHAAGPVLALAALEFGTAVLAVSSLSFLGFGAPPPQPEWGLLVAEGRDFLASAWWLTTLPGLVVVAVVLAANQLSRTLQSREGTS</sequence>
<feature type="transmembrane region" description="Helical" evidence="7">
    <location>
        <begin position="170"/>
        <end position="191"/>
    </location>
</feature>
<feature type="transmembrane region" description="Helical" evidence="7">
    <location>
        <begin position="141"/>
        <end position="163"/>
    </location>
</feature>
<dbReference type="Gene3D" id="1.10.3720.10">
    <property type="entry name" value="MetI-like"/>
    <property type="match status" value="1"/>
</dbReference>